<feature type="chain" id="PRO_5020892990" description="Hydrophobin" evidence="1">
    <location>
        <begin position="19"/>
        <end position="102"/>
    </location>
</feature>
<dbReference type="AlphaFoldDB" id="A0A4P7MYH5"/>
<sequence length="102" mass="10555">MRPYIFVLLATFASAAETSFNNCKCKGGNEAAFTNACCTKGTTFNGRSLTGILNKEGGCNFTPNAAFIVIPPAQVQREFAACCLATSSGQGATGGTCTDIQL</sequence>
<accession>A0A4P7MYH5</accession>
<reference evidence="2 3" key="1">
    <citation type="journal article" date="2019" name="Mol. Biol. Evol.">
        <title>Blast fungal genomes show frequent chromosomal changes, gene gains and losses, and effector gene turnover.</title>
        <authorList>
            <person name="Gomez Luciano L.B."/>
            <person name="Jason Tsai I."/>
            <person name="Chuma I."/>
            <person name="Tosa Y."/>
            <person name="Chen Y.H."/>
            <person name="Li J.Y."/>
            <person name="Li M.Y."/>
            <person name="Jade Lu M.Y."/>
            <person name="Nakayashiki H."/>
            <person name="Li W.H."/>
        </authorList>
    </citation>
    <scope>NUCLEOTIDE SEQUENCE [LARGE SCALE GENOMIC DNA]</scope>
    <source>
        <strain evidence="2">MZ5-1-6</strain>
    </source>
</reference>
<feature type="signal peptide" evidence="1">
    <location>
        <begin position="1"/>
        <end position="18"/>
    </location>
</feature>
<evidence type="ECO:0000313" key="3">
    <source>
        <dbReference type="Proteomes" id="UP000294847"/>
    </source>
</evidence>
<evidence type="ECO:0000256" key="1">
    <source>
        <dbReference type="SAM" id="SignalP"/>
    </source>
</evidence>
<evidence type="ECO:0000313" key="2">
    <source>
        <dbReference type="EMBL" id="QBZ55087.1"/>
    </source>
</evidence>
<protein>
    <recommendedName>
        <fullName evidence="4">Hydrophobin</fullName>
    </recommendedName>
</protein>
<proteinExistence type="predicted"/>
<organism evidence="2 3">
    <name type="scientific">Pyricularia oryzae</name>
    <name type="common">Rice blast fungus</name>
    <name type="synonym">Magnaporthe oryzae</name>
    <dbReference type="NCBI Taxonomy" id="318829"/>
    <lineage>
        <taxon>Eukaryota</taxon>
        <taxon>Fungi</taxon>
        <taxon>Dikarya</taxon>
        <taxon>Ascomycota</taxon>
        <taxon>Pezizomycotina</taxon>
        <taxon>Sordariomycetes</taxon>
        <taxon>Sordariomycetidae</taxon>
        <taxon>Magnaporthales</taxon>
        <taxon>Pyriculariaceae</taxon>
        <taxon>Pyricularia</taxon>
    </lineage>
</organism>
<dbReference type="EMBL" id="CP034204">
    <property type="protein sequence ID" value="QBZ55087.1"/>
    <property type="molecule type" value="Genomic_DNA"/>
</dbReference>
<gene>
    <name evidence="2" type="ORF">PoMZ_10803</name>
</gene>
<keyword evidence="1" id="KW-0732">Signal</keyword>
<evidence type="ECO:0008006" key="4">
    <source>
        <dbReference type="Google" id="ProtNLM"/>
    </source>
</evidence>
<dbReference type="Proteomes" id="UP000294847">
    <property type="component" value="Chromosome 1"/>
</dbReference>
<name>A0A4P7MYH5_PYROR</name>